<evidence type="ECO:0000256" key="4">
    <source>
        <dbReference type="ARBA" id="ARBA00022723"/>
    </source>
</evidence>
<dbReference type="Proteomes" id="UP001280581">
    <property type="component" value="Unassembled WGS sequence"/>
</dbReference>
<dbReference type="InterPro" id="IPR018495">
    <property type="entry name" value="Succ_DH_cyt_bsu_CS"/>
</dbReference>
<dbReference type="GO" id="GO:0006099">
    <property type="term" value="P:tricarboxylic acid cycle"/>
    <property type="evidence" value="ECO:0007669"/>
    <property type="project" value="InterPro"/>
</dbReference>
<dbReference type="PROSITE" id="PS01001">
    <property type="entry name" value="SDH_CYT_2"/>
    <property type="match status" value="1"/>
</dbReference>
<sequence>MASQRVFQLGLRRAAGPSFRFQPVGRMVQRRLANSQASGRVSQETGEEILAKQRLNRPVSPHLSIYRPQITWYASGLNRLTAVILSGGLYLFGFAYLAAPTLGWHLESTSIVAAVAAWPLWAKASAKFAVAMPFFFHSVNGLRHLAWDFGVGFKNPTVAKTGWAAVGATFALSVYYSFFS</sequence>
<evidence type="ECO:0000313" key="10">
    <source>
        <dbReference type="Proteomes" id="UP001280581"/>
    </source>
</evidence>
<evidence type="ECO:0008006" key="11">
    <source>
        <dbReference type="Google" id="ProtNLM"/>
    </source>
</evidence>
<name>A0AAN6LRU7_9PLEO</name>
<keyword evidence="10" id="KW-1185">Reference proteome</keyword>
<dbReference type="GO" id="GO:0006121">
    <property type="term" value="P:mitochondrial electron transport, succinate to ubiquinone"/>
    <property type="evidence" value="ECO:0007669"/>
    <property type="project" value="TreeGrafter"/>
</dbReference>
<organism evidence="9 10">
    <name type="scientific">Pseudopithomyces chartarum</name>
    <dbReference type="NCBI Taxonomy" id="1892770"/>
    <lineage>
        <taxon>Eukaryota</taxon>
        <taxon>Fungi</taxon>
        <taxon>Dikarya</taxon>
        <taxon>Ascomycota</taxon>
        <taxon>Pezizomycotina</taxon>
        <taxon>Dothideomycetes</taxon>
        <taxon>Pleosporomycetidae</taxon>
        <taxon>Pleosporales</taxon>
        <taxon>Massarineae</taxon>
        <taxon>Didymosphaeriaceae</taxon>
        <taxon>Pseudopithomyces</taxon>
    </lineage>
</organism>
<feature type="transmembrane region" description="Helical" evidence="8">
    <location>
        <begin position="77"/>
        <end position="99"/>
    </location>
</feature>
<evidence type="ECO:0000256" key="1">
    <source>
        <dbReference type="ARBA" id="ARBA00004141"/>
    </source>
</evidence>
<dbReference type="EMBL" id="WVTA01000017">
    <property type="protein sequence ID" value="KAK3201100.1"/>
    <property type="molecule type" value="Genomic_DNA"/>
</dbReference>
<dbReference type="PANTHER" id="PTHR10978:SF5">
    <property type="entry name" value="SUCCINATE DEHYDROGENASE CYTOCHROME B560 SUBUNIT, MITOCHONDRIAL"/>
    <property type="match status" value="1"/>
</dbReference>
<dbReference type="InterPro" id="IPR014314">
    <property type="entry name" value="Succ_DH_cytb556"/>
</dbReference>
<keyword evidence="7 8" id="KW-0472">Membrane</keyword>
<evidence type="ECO:0000256" key="6">
    <source>
        <dbReference type="ARBA" id="ARBA00023004"/>
    </source>
</evidence>
<evidence type="ECO:0000313" key="9">
    <source>
        <dbReference type="EMBL" id="KAK3201100.1"/>
    </source>
</evidence>
<dbReference type="NCBIfam" id="TIGR02970">
    <property type="entry name" value="succ_dehyd_cytB"/>
    <property type="match status" value="1"/>
</dbReference>
<dbReference type="Pfam" id="PF01127">
    <property type="entry name" value="Sdh_cyt"/>
    <property type="match status" value="1"/>
</dbReference>
<dbReference type="GO" id="GO:0009055">
    <property type="term" value="F:electron transfer activity"/>
    <property type="evidence" value="ECO:0007669"/>
    <property type="project" value="InterPro"/>
</dbReference>
<dbReference type="GO" id="GO:0005739">
    <property type="term" value="C:mitochondrion"/>
    <property type="evidence" value="ECO:0007669"/>
    <property type="project" value="GOC"/>
</dbReference>
<evidence type="ECO:0000256" key="5">
    <source>
        <dbReference type="ARBA" id="ARBA00022989"/>
    </source>
</evidence>
<evidence type="ECO:0000256" key="3">
    <source>
        <dbReference type="ARBA" id="ARBA00022692"/>
    </source>
</evidence>
<dbReference type="GO" id="GO:0046872">
    <property type="term" value="F:metal ion binding"/>
    <property type="evidence" value="ECO:0007669"/>
    <property type="project" value="UniProtKB-KW"/>
</dbReference>
<dbReference type="GO" id="GO:0016020">
    <property type="term" value="C:membrane"/>
    <property type="evidence" value="ECO:0007669"/>
    <property type="project" value="UniProtKB-SubCell"/>
</dbReference>
<dbReference type="Gene3D" id="1.20.1300.10">
    <property type="entry name" value="Fumarate reductase/succinate dehydrogenase, transmembrane subunit"/>
    <property type="match status" value="1"/>
</dbReference>
<comment type="caution">
    <text evidence="9">The sequence shown here is derived from an EMBL/GenBank/DDBJ whole genome shotgun (WGS) entry which is preliminary data.</text>
</comment>
<gene>
    <name evidence="9" type="ORF">GRF29_213g1000266</name>
</gene>
<protein>
    <recommendedName>
        <fullName evidence="11">Succinate dehydrogenase subunit C</fullName>
    </recommendedName>
</protein>
<comment type="subcellular location">
    <subcellularLocation>
        <location evidence="1">Membrane</location>
        <topology evidence="1">Multi-pass membrane protein</topology>
    </subcellularLocation>
</comment>
<keyword evidence="2" id="KW-0349">Heme</keyword>
<keyword evidence="6" id="KW-0408">Iron</keyword>
<evidence type="ECO:0000256" key="2">
    <source>
        <dbReference type="ARBA" id="ARBA00022617"/>
    </source>
</evidence>
<dbReference type="CDD" id="cd03499">
    <property type="entry name" value="SQR_TypeC_SdhC"/>
    <property type="match status" value="1"/>
</dbReference>
<proteinExistence type="predicted"/>
<evidence type="ECO:0000256" key="7">
    <source>
        <dbReference type="ARBA" id="ARBA00023136"/>
    </source>
</evidence>
<keyword evidence="4" id="KW-0479">Metal-binding</keyword>
<keyword evidence="5 8" id="KW-1133">Transmembrane helix</keyword>
<reference evidence="9 10" key="1">
    <citation type="submission" date="2021-02" db="EMBL/GenBank/DDBJ databases">
        <title>Genome assembly of Pseudopithomyces chartarum.</title>
        <authorList>
            <person name="Jauregui R."/>
            <person name="Singh J."/>
            <person name="Voisey C."/>
        </authorList>
    </citation>
    <scope>NUCLEOTIDE SEQUENCE [LARGE SCALE GENOMIC DNA]</scope>
    <source>
        <strain evidence="9 10">AGR01</strain>
    </source>
</reference>
<feature type="transmembrane region" description="Helical" evidence="8">
    <location>
        <begin position="157"/>
        <end position="178"/>
    </location>
</feature>
<keyword evidence="3 8" id="KW-0812">Transmembrane</keyword>
<dbReference type="SUPFAM" id="SSF81343">
    <property type="entry name" value="Fumarate reductase respiratory complex transmembrane subunits"/>
    <property type="match status" value="1"/>
</dbReference>
<dbReference type="InterPro" id="IPR000701">
    <property type="entry name" value="SuccDH_FuR_B_TM-su"/>
</dbReference>
<accession>A0AAN6LRU7</accession>
<dbReference type="AlphaFoldDB" id="A0AAN6LRU7"/>
<evidence type="ECO:0000256" key="8">
    <source>
        <dbReference type="SAM" id="Phobius"/>
    </source>
</evidence>
<dbReference type="InterPro" id="IPR034804">
    <property type="entry name" value="SQR/QFR_C/D"/>
</dbReference>
<dbReference type="PANTHER" id="PTHR10978">
    <property type="entry name" value="SUCCINATE DEHYDROGENASE CYTOCHROME B560 SUBUNIT"/>
    <property type="match status" value="1"/>
</dbReference>